<organism evidence="1 2">
    <name type="scientific">Paractinoplanes durhamensis</name>
    <dbReference type="NCBI Taxonomy" id="113563"/>
    <lineage>
        <taxon>Bacteria</taxon>
        <taxon>Bacillati</taxon>
        <taxon>Actinomycetota</taxon>
        <taxon>Actinomycetes</taxon>
        <taxon>Micromonosporales</taxon>
        <taxon>Micromonosporaceae</taxon>
        <taxon>Paractinoplanes</taxon>
    </lineage>
</organism>
<name>A0ABQ3ZA75_9ACTN</name>
<keyword evidence="2" id="KW-1185">Reference proteome</keyword>
<sequence length="151" mass="16585">MSGGLRVVIVSGGGGVLLDTLALRPWWQQHDTSWVAVRGADTEIALAGLPVTWQPDPTAWPHLFAAAWRAFRLLGHSRPDVVVSAGRRLTVPFFVAARLRRVPTVWLETLTQTGRPCGTARVNARLARVVLVQRPERVAAHRDAVLVGELY</sequence>
<dbReference type="EMBL" id="BOML01000066">
    <property type="protein sequence ID" value="GIE06727.1"/>
    <property type="molecule type" value="Genomic_DNA"/>
</dbReference>
<gene>
    <name evidence="1" type="primary">cpsF</name>
    <name evidence="1" type="ORF">Adu01nite_80770</name>
</gene>
<dbReference type="SUPFAM" id="SSF53756">
    <property type="entry name" value="UDP-Glycosyltransferase/glycogen phosphorylase"/>
    <property type="match status" value="1"/>
</dbReference>
<dbReference type="RefSeq" id="WP_203734576.1">
    <property type="nucleotide sequence ID" value="NZ_BAAATX010000019.1"/>
</dbReference>
<evidence type="ECO:0000313" key="1">
    <source>
        <dbReference type="EMBL" id="GIE06727.1"/>
    </source>
</evidence>
<dbReference type="GO" id="GO:0016740">
    <property type="term" value="F:transferase activity"/>
    <property type="evidence" value="ECO:0007669"/>
    <property type="project" value="UniProtKB-KW"/>
</dbReference>
<keyword evidence="1" id="KW-0808">Transferase</keyword>
<proteinExistence type="predicted"/>
<protein>
    <submittedName>
        <fullName evidence="1">UDP-N-acetylglucosamine--LPS N-acetylglucosamine transferase</fullName>
    </submittedName>
</protein>
<comment type="caution">
    <text evidence="1">The sequence shown here is derived from an EMBL/GenBank/DDBJ whole genome shotgun (WGS) entry which is preliminary data.</text>
</comment>
<accession>A0ABQ3ZA75</accession>
<evidence type="ECO:0000313" key="2">
    <source>
        <dbReference type="Proteomes" id="UP000637628"/>
    </source>
</evidence>
<dbReference type="Proteomes" id="UP000637628">
    <property type="component" value="Unassembled WGS sequence"/>
</dbReference>
<dbReference type="Gene3D" id="3.40.50.2000">
    <property type="entry name" value="Glycogen Phosphorylase B"/>
    <property type="match status" value="1"/>
</dbReference>
<reference evidence="1 2" key="1">
    <citation type="submission" date="2021-01" db="EMBL/GenBank/DDBJ databases">
        <title>Whole genome shotgun sequence of Actinoplanes durhamensis NBRC 14914.</title>
        <authorList>
            <person name="Komaki H."/>
            <person name="Tamura T."/>
        </authorList>
    </citation>
    <scope>NUCLEOTIDE SEQUENCE [LARGE SCALE GENOMIC DNA]</scope>
    <source>
        <strain evidence="1 2">NBRC 14914</strain>
    </source>
</reference>